<accession>A0A8X7C779</accession>
<dbReference type="OrthoDB" id="6783651at2759"/>
<evidence type="ECO:0000313" key="2">
    <source>
        <dbReference type="Proteomes" id="UP000886998"/>
    </source>
</evidence>
<gene>
    <name evidence="1" type="primary">AVEN_17816_1</name>
    <name evidence="1" type="ORF">TNIN_67861</name>
</gene>
<name>A0A8X7C779_9ARAC</name>
<evidence type="ECO:0000313" key="1">
    <source>
        <dbReference type="EMBL" id="GFY54799.1"/>
    </source>
</evidence>
<organism evidence="1 2">
    <name type="scientific">Trichonephila inaurata madagascariensis</name>
    <dbReference type="NCBI Taxonomy" id="2747483"/>
    <lineage>
        <taxon>Eukaryota</taxon>
        <taxon>Metazoa</taxon>
        <taxon>Ecdysozoa</taxon>
        <taxon>Arthropoda</taxon>
        <taxon>Chelicerata</taxon>
        <taxon>Arachnida</taxon>
        <taxon>Araneae</taxon>
        <taxon>Araneomorphae</taxon>
        <taxon>Entelegynae</taxon>
        <taxon>Araneoidea</taxon>
        <taxon>Nephilidae</taxon>
        <taxon>Trichonephila</taxon>
        <taxon>Trichonephila inaurata</taxon>
    </lineage>
</organism>
<reference evidence="1" key="1">
    <citation type="submission" date="2020-08" db="EMBL/GenBank/DDBJ databases">
        <title>Multicomponent nature underlies the extraordinary mechanical properties of spider dragline silk.</title>
        <authorList>
            <person name="Kono N."/>
            <person name="Nakamura H."/>
            <person name="Mori M."/>
            <person name="Yoshida Y."/>
            <person name="Ohtoshi R."/>
            <person name="Malay A.D."/>
            <person name="Moran D.A.P."/>
            <person name="Tomita M."/>
            <person name="Numata K."/>
            <person name="Arakawa K."/>
        </authorList>
    </citation>
    <scope>NUCLEOTIDE SEQUENCE</scope>
</reference>
<protein>
    <submittedName>
        <fullName evidence="1">Uncharacterized protein</fullName>
    </submittedName>
</protein>
<comment type="caution">
    <text evidence="1">The sequence shown here is derived from an EMBL/GenBank/DDBJ whole genome shotgun (WGS) entry which is preliminary data.</text>
</comment>
<dbReference type="AlphaFoldDB" id="A0A8X7C779"/>
<sequence length="151" mass="16970">MNSSNRTDLVKRLRVCTNCLSEFHAVSKCNSKNICFACKQKHHTLLHKYSTPSTDSKADLETLVPHASASQVVNHSELISSSKNARILFHTNGNISIFINTAIVYVKDSKGIRQLLHATFVLHNRVFISSISAEASGLQKEKNKRSDQWFE</sequence>
<proteinExistence type="predicted"/>
<dbReference type="Proteomes" id="UP000886998">
    <property type="component" value="Unassembled WGS sequence"/>
</dbReference>
<dbReference type="EMBL" id="BMAV01010022">
    <property type="protein sequence ID" value="GFY54799.1"/>
    <property type="molecule type" value="Genomic_DNA"/>
</dbReference>
<keyword evidence="2" id="KW-1185">Reference proteome</keyword>